<gene>
    <name evidence="2" type="ORF">QEH59_00130</name>
</gene>
<dbReference type="SUPFAM" id="SSF54523">
    <property type="entry name" value="Pili subunits"/>
    <property type="match status" value="1"/>
</dbReference>
<keyword evidence="1" id="KW-0812">Transmembrane</keyword>
<keyword evidence="1" id="KW-1133">Transmembrane helix</keyword>
<protein>
    <submittedName>
        <fullName evidence="2">Prepilin-type N-terminal cleavage/methylation domain-containing protein</fullName>
    </submittedName>
</protein>
<accession>A0ABU1ADY0</accession>
<dbReference type="Pfam" id="PF07963">
    <property type="entry name" value="N_methyl"/>
    <property type="match status" value="1"/>
</dbReference>
<feature type="transmembrane region" description="Helical" evidence="1">
    <location>
        <begin position="20"/>
        <end position="40"/>
    </location>
</feature>
<dbReference type="RefSeq" id="WP_308983319.1">
    <property type="nucleotide sequence ID" value="NZ_JARXIC010000001.1"/>
</dbReference>
<dbReference type="InterPro" id="IPR045584">
    <property type="entry name" value="Pilin-like"/>
</dbReference>
<sequence length="227" mass="25259">MKRSYFSSPFTCEKCGFTLIELLAGIAITAILAMLLLSGVRQVKDMANSSTNISNIRQIIVGYKMLIVDSGGTVEAFTGGAGNENMIYAKQLYTKGFIDSKKVFFSPFYKDNSDIDFWQWYISYGLNTEVPAWSGSGSAKEFNYMVQSEIDYPLIATTLHPNDEVLERGIFRLRLKADTGNINLVSNGMAHVGFLDGSVRSMSPQELSRVGVESGYEWGENRILFSE</sequence>
<keyword evidence="1" id="KW-0472">Membrane</keyword>
<dbReference type="NCBIfam" id="TIGR02532">
    <property type="entry name" value="IV_pilin_GFxxxE"/>
    <property type="match status" value="1"/>
</dbReference>
<organism evidence="2 3">
    <name type="scientific">Thalassobacterium sedimentorum</name>
    <dbReference type="NCBI Taxonomy" id="3041258"/>
    <lineage>
        <taxon>Bacteria</taxon>
        <taxon>Pseudomonadati</taxon>
        <taxon>Verrucomicrobiota</taxon>
        <taxon>Opitutia</taxon>
        <taxon>Puniceicoccales</taxon>
        <taxon>Coraliomargaritaceae</taxon>
        <taxon>Thalassobacterium</taxon>
    </lineage>
</organism>
<comment type="caution">
    <text evidence="2">The sequence shown here is derived from an EMBL/GenBank/DDBJ whole genome shotgun (WGS) entry which is preliminary data.</text>
</comment>
<dbReference type="Gene3D" id="3.30.700.10">
    <property type="entry name" value="Glycoprotein, Type 4 Pilin"/>
    <property type="match status" value="1"/>
</dbReference>
<keyword evidence="3" id="KW-1185">Reference proteome</keyword>
<dbReference type="InterPro" id="IPR012902">
    <property type="entry name" value="N_methyl_site"/>
</dbReference>
<proteinExistence type="predicted"/>
<dbReference type="EMBL" id="JARXIC010000001">
    <property type="protein sequence ID" value="MDQ8192809.1"/>
    <property type="molecule type" value="Genomic_DNA"/>
</dbReference>
<name>A0ABU1ADY0_9BACT</name>
<reference evidence="2 3" key="1">
    <citation type="submission" date="2023-04" db="EMBL/GenBank/DDBJ databases">
        <title>A novel bacteria isolated from coastal sediment.</title>
        <authorList>
            <person name="Liu X.-J."/>
            <person name="Du Z.-J."/>
        </authorList>
    </citation>
    <scope>NUCLEOTIDE SEQUENCE [LARGE SCALE GENOMIC DNA]</scope>
    <source>
        <strain evidence="2 3">SDUM461004</strain>
    </source>
</reference>
<evidence type="ECO:0000313" key="3">
    <source>
        <dbReference type="Proteomes" id="UP001243717"/>
    </source>
</evidence>
<dbReference type="Proteomes" id="UP001243717">
    <property type="component" value="Unassembled WGS sequence"/>
</dbReference>
<evidence type="ECO:0000256" key="1">
    <source>
        <dbReference type="SAM" id="Phobius"/>
    </source>
</evidence>
<evidence type="ECO:0000313" key="2">
    <source>
        <dbReference type="EMBL" id="MDQ8192809.1"/>
    </source>
</evidence>